<dbReference type="GO" id="GO:1904680">
    <property type="term" value="F:peptide transmembrane transporter activity"/>
    <property type="evidence" value="ECO:0007669"/>
    <property type="project" value="TreeGrafter"/>
</dbReference>
<reference evidence="2 3" key="1">
    <citation type="journal article" date="2010" name="BMC Genomics">
        <title>Complete genome sequence and lifestyle of black-pigmented Corynebacterium aurimucosum ATCC 700975 (formerly C. nigricans CN-1) isolated from a vaginal swab of a woman with spontaneous abortion.</title>
        <authorList>
            <person name="Trost E."/>
            <person name="Gotker S."/>
            <person name="Schneider J."/>
            <person name="Schneiker-Bekel S."/>
            <person name="Szczepanowski R."/>
            <person name="Tilker A."/>
            <person name="Viehoever P."/>
            <person name="Arnold W."/>
            <person name="Bekel T."/>
            <person name="Blom J."/>
            <person name="Gartemann K.H."/>
            <person name="Linke B."/>
            <person name="Goesmann A."/>
            <person name="Puhler A."/>
            <person name="Shukla S.K."/>
            <person name="Tauch A."/>
        </authorList>
    </citation>
    <scope>NUCLEOTIDE SEQUENCE [LARGE SCALE GENOMIC DNA]</scope>
    <source>
        <strain evidence="3">ATCC 700975 / DSM 44827 / CIP 107346 / CN-1</strain>
    </source>
</reference>
<dbReference type="PANTHER" id="PTHR30290:SF83">
    <property type="entry name" value="ABC TRANSPORTER SUBSTRATE-BINDING PROTEIN"/>
    <property type="match status" value="1"/>
</dbReference>
<dbReference type="KEGG" id="car:cauri_1081"/>
<dbReference type="eggNOG" id="COG4166">
    <property type="taxonomic scope" value="Bacteria"/>
</dbReference>
<dbReference type="CDD" id="cd00995">
    <property type="entry name" value="PBP2_NikA_DppA_OppA_like"/>
    <property type="match status" value="1"/>
</dbReference>
<evidence type="ECO:0000259" key="1">
    <source>
        <dbReference type="Pfam" id="PF00496"/>
    </source>
</evidence>
<keyword evidence="3" id="KW-1185">Reference proteome</keyword>
<dbReference type="AlphaFoldDB" id="C3PFS2"/>
<dbReference type="Pfam" id="PF00496">
    <property type="entry name" value="SBP_bac_5"/>
    <property type="match status" value="1"/>
</dbReference>
<dbReference type="InterPro" id="IPR039424">
    <property type="entry name" value="SBP_5"/>
</dbReference>
<dbReference type="STRING" id="548476.cauri_1081"/>
<dbReference type="Proteomes" id="UP000002077">
    <property type="component" value="Chromosome"/>
</dbReference>
<dbReference type="PIRSF" id="PIRSF002741">
    <property type="entry name" value="MppA"/>
    <property type="match status" value="1"/>
</dbReference>
<sequence>MLNSFWCHNAHFVFSSFRRTLMRKLLGVIGATSLAFTLAACGSDSSDSAGGSNYVRVLGTEPQQGLIPAMTNENGGGRIVDMLYSGLVYYDAEGNVHNEMAESIDQEGEKTYKVTLKPDLKFSDGSAVTAATFVDTWNYAVANEQLNESFFSSIKGYGEGVKEMEGLKVIDERTFTIELTQPESDFPSRLGYNAYFPVPAAALEDPQGFGESPVSNGPYKIKEWNHNQNLIIEPNPEYKGDRAAQNDGIEFAFYADSSAAYMDLLANNLDVLEAVPSSAFGSYEQDLAGRQETKPAATYLEMSIHVETPHFSGEEGTLRRKAISMAINREEIAETIFHGTRTPAREFTSPVLNGYNDSLPGSENLDYNPEAAKKLWAEADKKYGAFEGTFPINYNTDGDNKDWADAVANSISNTLGIQAVGNPYPDFKSFRDAYRTERMDGAYRTAWFADYPSMGNFLGPNFTTGVASNDSKYSNPEFDELIVKANGAANEEEAAKLYNQAQELLLRDLPSIPLFYPNVVGGWSENVEDVTFNWKSLPVYYAVKKN</sequence>
<organism evidence="2 3">
    <name type="scientific">Corynebacterium aurimucosum (strain ATCC 700975 / DSM 44827 / CIP 107346 / CN-1)</name>
    <name type="common">Corynebacterium nigricans</name>
    <dbReference type="NCBI Taxonomy" id="548476"/>
    <lineage>
        <taxon>Bacteria</taxon>
        <taxon>Bacillati</taxon>
        <taxon>Actinomycetota</taxon>
        <taxon>Actinomycetes</taxon>
        <taxon>Mycobacteriales</taxon>
        <taxon>Corynebacteriaceae</taxon>
        <taxon>Corynebacterium</taxon>
    </lineage>
</organism>
<feature type="domain" description="Solute-binding protein family 5" evidence="1">
    <location>
        <begin position="96"/>
        <end position="466"/>
    </location>
</feature>
<name>C3PFS2_CORA7</name>
<dbReference type="Gene3D" id="3.90.76.10">
    <property type="entry name" value="Dipeptide-binding Protein, Domain 1"/>
    <property type="match status" value="1"/>
</dbReference>
<dbReference type="GO" id="GO:0042597">
    <property type="term" value="C:periplasmic space"/>
    <property type="evidence" value="ECO:0007669"/>
    <property type="project" value="UniProtKB-ARBA"/>
</dbReference>
<proteinExistence type="predicted"/>
<dbReference type="InterPro" id="IPR030678">
    <property type="entry name" value="Peptide/Ni-bd"/>
</dbReference>
<dbReference type="InterPro" id="IPR000914">
    <property type="entry name" value="SBP_5_dom"/>
</dbReference>
<evidence type="ECO:0000313" key="3">
    <source>
        <dbReference type="Proteomes" id="UP000002077"/>
    </source>
</evidence>
<dbReference type="HOGENOM" id="CLU_017028_0_3_11"/>
<gene>
    <name evidence="2" type="ordered locus">cauri_1081</name>
</gene>
<protein>
    <submittedName>
        <fullName evidence="2">Putative Periplasmic oligopeptide-binding protein</fullName>
    </submittedName>
</protein>
<dbReference type="GO" id="GO:0043190">
    <property type="term" value="C:ATP-binding cassette (ABC) transporter complex"/>
    <property type="evidence" value="ECO:0007669"/>
    <property type="project" value="InterPro"/>
</dbReference>
<dbReference type="PANTHER" id="PTHR30290">
    <property type="entry name" value="PERIPLASMIC BINDING COMPONENT OF ABC TRANSPORTER"/>
    <property type="match status" value="1"/>
</dbReference>
<accession>C3PFS2</accession>
<dbReference type="Gene3D" id="3.40.190.10">
    <property type="entry name" value="Periplasmic binding protein-like II"/>
    <property type="match status" value="1"/>
</dbReference>
<evidence type="ECO:0000313" key="2">
    <source>
        <dbReference type="EMBL" id="ACP32676.1"/>
    </source>
</evidence>
<dbReference type="Gene3D" id="3.10.105.10">
    <property type="entry name" value="Dipeptide-binding Protein, Domain 3"/>
    <property type="match status" value="1"/>
</dbReference>
<dbReference type="GO" id="GO:0015833">
    <property type="term" value="P:peptide transport"/>
    <property type="evidence" value="ECO:0007669"/>
    <property type="project" value="TreeGrafter"/>
</dbReference>
<dbReference type="EMBL" id="CP001601">
    <property type="protein sequence ID" value="ACP32676.1"/>
    <property type="molecule type" value="Genomic_DNA"/>
</dbReference>
<dbReference type="SUPFAM" id="SSF53850">
    <property type="entry name" value="Periplasmic binding protein-like II"/>
    <property type="match status" value="1"/>
</dbReference>